<dbReference type="AlphaFoldDB" id="A0A834AGZ6"/>
<evidence type="ECO:0000313" key="2">
    <source>
        <dbReference type="EMBL" id="KAF6109516.1"/>
    </source>
</evidence>
<dbReference type="Proteomes" id="UP000664940">
    <property type="component" value="Unassembled WGS sequence"/>
</dbReference>
<reference evidence="2 3" key="1">
    <citation type="journal article" date="2020" name="Nature">
        <title>Six reference-quality genomes reveal evolution of bat adaptations.</title>
        <authorList>
            <person name="Jebb D."/>
            <person name="Huang Z."/>
            <person name="Pippel M."/>
            <person name="Hughes G.M."/>
            <person name="Lavrichenko K."/>
            <person name="Devanna P."/>
            <person name="Winkler S."/>
            <person name="Jermiin L.S."/>
            <person name="Skirmuntt E.C."/>
            <person name="Katzourakis A."/>
            <person name="Burkitt-Gray L."/>
            <person name="Ray D.A."/>
            <person name="Sullivan K.A.M."/>
            <person name="Roscito J.G."/>
            <person name="Kirilenko B.M."/>
            <person name="Davalos L.M."/>
            <person name="Corthals A.P."/>
            <person name="Power M.L."/>
            <person name="Jones G."/>
            <person name="Ransome R.D."/>
            <person name="Dechmann D.K.N."/>
            <person name="Locatelli A.G."/>
            <person name="Puechmaille S.J."/>
            <person name="Fedrigo O."/>
            <person name="Jarvis E.D."/>
            <person name="Hiller M."/>
            <person name="Vernes S.C."/>
            <person name="Myers E.W."/>
            <person name="Teeling E.C."/>
        </authorList>
    </citation>
    <scope>NUCLEOTIDE SEQUENCE [LARGE SCALE GENOMIC DNA]</scope>
    <source>
        <strain evidence="2">Bat1K_MPI-CBG_1</strain>
    </source>
</reference>
<proteinExistence type="predicted"/>
<feature type="region of interest" description="Disordered" evidence="1">
    <location>
        <begin position="1"/>
        <end position="31"/>
    </location>
</feature>
<feature type="region of interest" description="Disordered" evidence="1">
    <location>
        <begin position="60"/>
        <end position="96"/>
    </location>
</feature>
<comment type="caution">
    <text evidence="2">The sequence shown here is derived from an EMBL/GenBank/DDBJ whole genome shotgun (WGS) entry which is preliminary data.</text>
</comment>
<evidence type="ECO:0000313" key="3">
    <source>
        <dbReference type="Proteomes" id="UP000664940"/>
    </source>
</evidence>
<protein>
    <submittedName>
        <fullName evidence="2">Uncharacterized protein</fullName>
    </submittedName>
</protein>
<feature type="region of interest" description="Disordered" evidence="1">
    <location>
        <begin position="130"/>
        <end position="149"/>
    </location>
</feature>
<sequence length="149" mass="16073">MAGGWGASGLGNAHRPGTGPQTRNKSPLSPIRSLLQRLPVLSVQTPGASRDTAVRQACHHGFYKREGNPGSEGLRDSSQVTSKSVGRPEALPAPQPCPCVRYIFKSSAVSPSRSSIPLFLSGGWTRRNRERKGKYVTFTGEKPHESHVD</sequence>
<dbReference type="EMBL" id="JABVXQ010000005">
    <property type="protein sequence ID" value="KAF6109516.1"/>
    <property type="molecule type" value="Genomic_DNA"/>
</dbReference>
<gene>
    <name evidence="2" type="ORF">HJG60_010789</name>
</gene>
<accession>A0A834AGZ6</accession>
<organism evidence="2 3">
    <name type="scientific">Phyllostomus discolor</name>
    <name type="common">pale spear-nosed bat</name>
    <dbReference type="NCBI Taxonomy" id="89673"/>
    <lineage>
        <taxon>Eukaryota</taxon>
        <taxon>Metazoa</taxon>
        <taxon>Chordata</taxon>
        <taxon>Craniata</taxon>
        <taxon>Vertebrata</taxon>
        <taxon>Euteleostomi</taxon>
        <taxon>Mammalia</taxon>
        <taxon>Eutheria</taxon>
        <taxon>Laurasiatheria</taxon>
        <taxon>Chiroptera</taxon>
        <taxon>Yangochiroptera</taxon>
        <taxon>Phyllostomidae</taxon>
        <taxon>Phyllostominae</taxon>
        <taxon>Phyllostomus</taxon>
    </lineage>
</organism>
<evidence type="ECO:0000256" key="1">
    <source>
        <dbReference type="SAM" id="MobiDB-lite"/>
    </source>
</evidence>
<name>A0A834AGZ6_9CHIR</name>